<feature type="compositionally biased region" description="Basic and acidic residues" evidence="1">
    <location>
        <begin position="56"/>
        <end position="74"/>
    </location>
</feature>
<dbReference type="RefSeq" id="WP_115732656.1">
    <property type="nucleotide sequence ID" value="NZ_BAAAVY010000037.1"/>
</dbReference>
<feature type="region of interest" description="Disordered" evidence="1">
    <location>
        <begin position="23"/>
        <end position="74"/>
    </location>
</feature>
<dbReference type="OrthoDB" id="8526439at2"/>
<evidence type="ECO:0000256" key="1">
    <source>
        <dbReference type="SAM" id="MobiDB-lite"/>
    </source>
</evidence>
<dbReference type="EMBL" id="UFSM01000001">
    <property type="protein sequence ID" value="SUU90699.1"/>
    <property type="molecule type" value="Genomic_DNA"/>
</dbReference>
<sequence>MSRSRRRTPIVGMTTAESDKPFKVAEHRRERRSVRSAIKAGDDSPTVRLFGNPWASDKDGKQWLGDRHPDLMRK</sequence>
<gene>
    <name evidence="2" type="ORF">NCTC10684_03957</name>
</gene>
<accession>A0A380WNY7</accession>
<organism evidence="2 3">
    <name type="scientific">Aminobacter aminovorans</name>
    <name type="common">Chelatobacter heintzii</name>
    <dbReference type="NCBI Taxonomy" id="83263"/>
    <lineage>
        <taxon>Bacteria</taxon>
        <taxon>Pseudomonadati</taxon>
        <taxon>Pseudomonadota</taxon>
        <taxon>Alphaproteobacteria</taxon>
        <taxon>Hyphomicrobiales</taxon>
        <taxon>Phyllobacteriaceae</taxon>
        <taxon>Aminobacter</taxon>
    </lineage>
</organism>
<dbReference type="Proteomes" id="UP000254701">
    <property type="component" value="Unassembled WGS sequence"/>
</dbReference>
<evidence type="ECO:0000313" key="3">
    <source>
        <dbReference type="Proteomes" id="UP000254701"/>
    </source>
</evidence>
<protein>
    <submittedName>
        <fullName evidence="2">Uncharacterized protein</fullName>
    </submittedName>
</protein>
<name>A0A380WNY7_AMIAI</name>
<proteinExistence type="predicted"/>
<dbReference type="AlphaFoldDB" id="A0A380WNY7"/>
<evidence type="ECO:0000313" key="2">
    <source>
        <dbReference type="EMBL" id="SUU90699.1"/>
    </source>
</evidence>
<reference evidence="2 3" key="1">
    <citation type="submission" date="2018-06" db="EMBL/GenBank/DDBJ databases">
        <authorList>
            <consortium name="Pathogen Informatics"/>
            <person name="Doyle S."/>
        </authorList>
    </citation>
    <scope>NUCLEOTIDE SEQUENCE [LARGE SCALE GENOMIC DNA]</scope>
    <source>
        <strain evidence="2 3">NCTC10684</strain>
    </source>
</reference>